<evidence type="ECO:0000313" key="1">
    <source>
        <dbReference type="EMBL" id="TQD96517.1"/>
    </source>
</evidence>
<dbReference type="Proteomes" id="UP000315295">
    <property type="component" value="Unassembled WGS sequence"/>
</dbReference>
<dbReference type="AlphaFoldDB" id="A0A540MCN4"/>
<sequence>MSAGPSTSCMINVSHRHLGAELLEAKVEEGQFAGGAKGGEDGGLGAFDALLEAKVQRER</sequence>
<gene>
    <name evidence="1" type="ORF">C1H46_017855</name>
</gene>
<protein>
    <submittedName>
        <fullName evidence="1">Uncharacterized protein</fullName>
    </submittedName>
</protein>
<name>A0A540MCN4_MALBA</name>
<organism evidence="1 2">
    <name type="scientific">Malus baccata</name>
    <name type="common">Siberian crab apple</name>
    <name type="synonym">Pyrus baccata</name>
    <dbReference type="NCBI Taxonomy" id="106549"/>
    <lineage>
        <taxon>Eukaryota</taxon>
        <taxon>Viridiplantae</taxon>
        <taxon>Streptophyta</taxon>
        <taxon>Embryophyta</taxon>
        <taxon>Tracheophyta</taxon>
        <taxon>Spermatophyta</taxon>
        <taxon>Magnoliopsida</taxon>
        <taxon>eudicotyledons</taxon>
        <taxon>Gunneridae</taxon>
        <taxon>Pentapetalae</taxon>
        <taxon>rosids</taxon>
        <taxon>fabids</taxon>
        <taxon>Rosales</taxon>
        <taxon>Rosaceae</taxon>
        <taxon>Amygdaloideae</taxon>
        <taxon>Maleae</taxon>
        <taxon>Malus</taxon>
    </lineage>
</organism>
<proteinExistence type="predicted"/>
<accession>A0A540MCN4</accession>
<comment type="caution">
    <text evidence="1">The sequence shown here is derived from an EMBL/GenBank/DDBJ whole genome shotgun (WGS) entry which is preliminary data.</text>
</comment>
<reference evidence="1 2" key="1">
    <citation type="journal article" date="2019" name="G3 (Bethesda)">
        <title>Sequencing of a Wild Apple (Malus baccata) Genome Unravels the Differences Between Cultivated and Wild Apple Species Regarding Disease Resistance and Cold Tolerance.</title>
        <authorList>
            <person name="Chen X."/>
        </authorList>
    </citation>
    <scope>NUCLEOTIDE SEQUENCE [LARGE SCALE GENOMIC DNA]</scope>
    <source>
        <strain evidence="2">cv. Shandingzi</strain>
        <tissue evidence="1">Leaves</tissue>
    </source>
</reference>
<keyword evidence="2" id="KW-1185">Reference proteome</keyword>
<dbReference type="EMBL" id="VIEB01000291">
    <property type="protein sequence ID" value="TQD96517.1"/>
    <property type="molecule type" value="Genomic_DNA"/>
</dbReference>
<evidence type="ECO:0000313" key="2">
    <source>
        <dbReference type="Proteomes" id="UP000315295"/>
    </source>
</evidence>